<dbReference type="Proteomes" id="UP000053719">
    <property type="component" value="Unassembled WGS sequence"/>
</dbReference>
<proteinExistence type="predicted"/>
<dbReference type="AlphaFoldDB" id="A0A0V8DVP1"/>
<dbReference type="RefSeq" id="WP_058212331.1">
    <property type="nucleotide sequence ID" value="NZ_LKLU01000147.1"/>
</dbReference>
<sequence length="528" mass="62169">MIYFLTDWQSEMDRLESNILFNVNKIFNEGGIETKMINTQFSPFSNYFTNHFEFYDSDHFTNLLDSVTDRFSLCYAPLILKDLEFPKTWEKVYTRNNVLLTKEGEVKAEVFFNSFGFVSQVHYLSSLGKEIDIYSEKGVVLLKQKFNNDGEQVEQQIFDEGGQLILTQWNDYVFIDNSYKSHFKRSTYSTFKEVCMELVNSSLVNFNPKEDRLIIDGTSNWLMELIEAFQYPESIVYIFTGSTVECLSQLNHHLQFIEKGKSIITDNIHFLNELKRNDFYPIKNKLRYIPLYPTTLMLGESNTYLEEYVYWQIEQFDSQISALFQEFLQMKMEVRDLCLIIDIKEEGDEDKIKMLLESFVVKNFEVILTSPEYELVKKYYEALRNEEMTAGLKEIFQKFKKEDKEFSRIIESYLFYTGISFKKNVAFQELKTAFGKVRVFIDQREKYEFLSHSLAVSAGIPLLSKKASPYLINGKNGILYKDIKEVIEGVKDYLSDHDLWNKNLVESVELIENNSANGLLEKWKENLK</sequence>
<evidence type="ECO:0000313" key="2">
    <source>
        <dbReference type="Proteomes" id="UP000053719"/>
    </source>
</evidence>
<evidence type="ECO:0000313" key="1">
    <source>
        <dbReference type="EMBL" id="KSU17522.1"/>
    </source>
</evidence>
<comment type="caution">
    <text evidence="1">The sequence shown here is derived from an EMBL/GenBank/DDBJ whole genome shotgun (WGS) entry which is preliminary data.</text>
</comment>
<dbReference type="PATRIC" id="fig|1360.114.peg.1832"/>
<accession>A0A0V8DVP1</accession>
<name>A0A0V8DVP1_LACLL</name>
<reference evidence="2" key="1">
    <citation type="submission" date="2015-10" db="EMBL/GenBank/DDBJ databases">
        <title>Draft Genome Sequences of 11 Lactococcus lactis subspecies cremoris strains.</title>
        <authorList>
            <person name="Wels M."/>
            <person name="Backus L."/>
            <person name="Boekhorst J."/>
            <person name="Dijkstra A."/>
            <person name="Beerthuizen M."/>
            <person name="Kelly W."/>
            <person name="Siezen R."/>
            <person name="Bachmann H."/>
            <person name="Van Hijum S."/>
        </authorList>
    </citation>
    <scope>NUCLEOTIDE SEQUENCE [LARGE SCALE GENOMIC DNA]</scope>
    <source>
        <strain evidence="2">M20</strain>
    </source>
</reference>
<dbReference type="InterPro" id="IPR022372">
    <property type="entry name" value="Accessory_SS_Asp1"/>
</dbReference>
<protein>
    <submittedName>
        <fullName evidence="1">Accessory secretory protein Asp1</fullName>
    </submittedName>
</protein>
<gene>
    <name evidence="1" type="ORF">M20_2672</name>
</gene>
<dbReference type="GO" id="GO:0015031">
    <property type="term" value="P:protein transport"/>
    <property type="evidence" value="ECO:0007669"/>
    <property type="project" value="InterPro"/>
</dbReference>
<dbReference type="EMBL" id="LKLU01000147">
    <property type="protein sequence ID" value="KSU17522.1"/>
    <property type="molecule type" value="Genomic_DNA"/>
</dbReference>
<organism evidence="1 2">
    <name type="scientific">Lactococcus lactis subsp. lactis</name>
    <name type="common">Streptococcus lactis</name>
    <dbReference type="NCBI Taxonomy" id="1360"/>
    <lineage>
        <taxon>Bacteria</taxon>
        <taxon>Bacillati</taxon>
        <taxon>Bacillota</taxon>
        <taxon>Bacilli</taxon>
        <taxon>Lactobacillales</taxon>
        <taxon>Streptococcaceae</taxon>
        <taxon>Lactococcus</taxon>
    </lineage>
</organism>
<dbReference type="Pfam" id="PF16993">
    <property type="entry name" value="Asp1"/>
    <property type="match status" value="1"/>
</dbReference>